<keyword evidence="3 6" id="KW-0238">DNA-binding</keyword>
<dbReference type="Pfam" id="PF00126">
    <property type="entry name" value="HTH_1"/>
    <property type="match status" value="1"/>
</dbReference>
<proteinExistence type="inferred from homology"/>
<dbReference type="RefSeq" id="WP_184799508.1">
    <property type="nucleotide sequence ID" value="NZ_JACIIZ010000004.1"/>
</dbReference>
<dbReference type="EMBL" id="JACIIZ010000004">
    <property type="protein sequence ID" value="MBB6251218.1"/>
    <property type="molecule type" value="Genomic_DNA"/>
</dbReference>
<evidence type="ECO:0000256" key="1">
    <source>
        <dbReference type="ARBA" id="ARBA00009437"/>
    </source>
</evidence>
<dbReference type="AlphaFoldDB" id="A0A7X0EC34"/>
<evidence type="ECO:0000313" key="7">
    <source>
        <dbReference type="Proteomes" id="UP000539175"/>
    </source>
</evidence>
<evidence type="ECO:0000259" key="5">
    <source>
        <dbReference type="PROSITE" id="PS50931"/>
    </source>
</evidence>
<sequence>MFDLHQLRTFLAVAEARHFTAAGTALGISQSTVSQHIRRLEQACGRQLFERDTHTVALTADGAVLAELARDIVGLSQRAADYFADSAPRGRVRLGVSDDLTLTRLADLLRDVGRANPNLGVELTVGLTSALYQKLDSGRLDLVFAKRQPGDDRGVLIHRERLAWLAHREFTLGTDEAVPLVLYPNSSITSTLALEALNGVQRPWFVACSSETLAGLRAGTQAGLGVMAQSPLLMRAAGSDLVVVDGRAALPPLAEVEFVVLGRSRRLQGAPGALADLIMEKGPGLWA</sequence>
<reference evidence="6 7" key="1">
    <citation type="submission" date="2020-08" db="EMBL/GenBank/DDBJ databases">
        <title>Genomic Encyclopedia of Type Strains, Phase IV (KMG-IV): sequencing the most valuable type-strain genomes for metagenomic binning, comparative biology and taxonomic classification.</title>
        <authorList>
            <person name="Goeker M."/>
        </authorList>
    </citation>
    <scope>NUCLEOTIDE SEQUENCE [LARGE SCALE GENOMIC DNA]</scope>
    <source>
        <strain evidence="6 7">DSM 22198</strain>
    </source>
</reference>
<dbReference type="InterPro" id="IPR000847">
    <property type="entry name" value="LysR_HTH_N"/>
</dbReference>
<evidence type="ECO:0000256" key="3">
    <source>
        <dbReference type="ARBA" id="ARBA00023125"/>
    </source>
</evidence>
<name>A0A7X0EC34_9PROT</name>
<accession>A0A7X0EC34</accession>
<comment type="caution">
    <text evidence="6">The sequence shown here is derived from an EMBL/GenBank/DDBJ whole genome shotgun (WGS) entry which is preliminary data.</text>
</comment>
<dbReference type="GO" id="GO:0003677">
    <property type="term" value="F:DNA binding"/>
    <property type="evidence" value="ECO:0007669"/>
    <property type="project" value="UniProtKB-KW"/>
</dbReference>
<protein>
    <submittedName>
        <fullName evidence="6">DNA-binding transcriptional LysR family regulator</fullName>
    </submittedName>
</protein>
<dbReference type="Proteomes" id="UP000539175">
    <property type="component" value="Unassembled WGS sequence"/>
</dbReference>
<dbReference type="FunFam" id="1.10.10.10:FF:000001">
    <property type="entry name" value="LysR family transcriptional regulator"/>
    <property type="match status" value="1"/>
</dbReference>
<evidence type="ECO:0000256" key="4">
    <source>
        <dbReference type="ARBA" id="ARBA00023163"/>
    </source>
</evidence>
<dbReference type="SUPFAM" id="SSF53850">
    <property type="entry name" value="Periplasmic binding protein-like II"/>
    <property type="match status" value="1"/>
</dbReference>
<dbReference type="Pfam" id="PF03466">
    <property type="entry name" value="LysR_substrate"/>
    <property type="match status" value="1"/>
</dbReference>
<gene>
    <name evidence="6" type="ORF">FHS74_001763</name>
</gene>
<dbReference type="InterPro" id="IPR036388">
    <property type="entry name" value="WH-like_DNA-bd_sf"/>
</dbReference>
<comment type="similarity">
    <text evidence="1">Belongs to the LysR transcriptional regulatory family.</text>
</comment>
<organism evidence="6 7">
    <name type="scientific">Nitrospirillum iridis</name>
    <dbReference type="NCBI Taxonomy" id="765888"/>
    <lineage>
        <taxon>Bacteria</taxon>
        <taxon>Pseudomonadati</taxon>
        <taxon>Pseudomonadota</taxon>
        <taxon>Alphaproteobacteria</taxon>
        <taxon>Rhodospirillales</taxon>
        <taxon>Azospirillaceae</taxon>
        <taxon>Nitrospirillum</taxon>
    </lineage>
</organism>
<feature type="domain" description="HTH lysR-type" evidence="5">
    <location>
        <begin position="2"/>
        <end position="59"/>
    </location>
</feature>
<dbReference type="InterPro" id="IPR050176">
    <property type="entry name" value="LTTR"/>
</dbReference>
<dbReference type="InterPro" id="IPR005119">
    <property type="entry name" value="LysR_subst-bd"/>
</dbReference>
<dbReference type="SUPFAM" id="SSF46785">
    <property type="entry name" value="Winged helix' DNA-binding domain"/>
    <property type="match status" value="1"/>
</dbReference>
<keyword evidence="7" id="KW-1185">Reference proteome</keyword>
<keyword evidence="2" id="KW-0805">Transcription regulation</keyword>
<evidence type="ECO:0000313" key="6">
    <source>
        <dbReference type="EMBL" id="MBB6251218.1"/>
    </source>
</evidence>
<dbReference type="PANTHER" id="PTHR30579:SF7">
    <property type="entry name" value="HTH-TYPE TRANSCRIPTIONAL REGULATOR LRHA-RELATED"/>
    <property type="match status" value="1"/>
</dbReference>
<dbReference type="PRINTS" id="PR00039">
    <property type="entry name" value="HTHLYSR"/>
</dbReference>
<dbReference type="InterPro" id="IPR036390">
    <property type="entry name" value="WH_DNA-bd_sf"/>
</dbReference>
<dbReference type="PANTHER" id="PTHR30579">
    <property type="entry name" value="TRANSCRIPTIONAL REGULATOR"/>
    <property type="match status" value="1"/>
</dbReference>
<dbReference type="PROSITE" id="PS50931">
    <property type="entry name" value="HTH_LYSR"/>
    <property type="match status" value="1"/>
</dbReference>
<dbReference type="Gene3D" id="1.10.10.10">
    <property type="entry name" value="Winged helix-like DNA-binding domain superfamily/Winged helix DNA-binding domain"/>
    <property type="match status" value="1"/>
</dbReference>
<dbReference type="GO" id="GO:0003700">
    <property type="term" value="F:DNA-binding transcription factor activity"/>
    <property type="evidence" value="ECO:0007669"/>
    <property type="project" value="InterPro"/>
</dbReference>
<keyword evidence="4" id="KW-0804">Transcription</keyword>
<evidence type="ECO:0000256" key="2">
    <source>
        <dbReference type="ARBA" id="ARBA00023015"/>
    </source>
</evidence>
<dbReference type="Gene3D" id="3.40.190.10">
    <property type="entry name" value="Periplasmic binding protein-like II"/>
    <property type="match status" value="2"/>
</dbReference>